<dbReference type="Proteomes" id="UP000663760">
    <property type="component" value="Chromosome 6"/>
</dbReference>
<evidence type="ECO:0000256" key="1">
    <source>
        <dbReference type="SAM" id="MobiDB-lite"/>
    </source>
</evidence>
<dbReference type="OrthoDB" id="2498029at2759"/>
<evidence type="ECO:0000313" key="3">
    <source>
        <dbReference type="EMBL" id="CAA7398157.1"/>
    </source>
</evidence>
<organism evidence="3 4">
    <name type="scientific">Spirodela intermedia</name>
    <name type="common">Intermediate duckweed</name>
    <dbReference type="NCBI Taxonomy" id="51605"/>
    <lineage>
        <taxon>Eukaryota</taxon>
        <taxon>Viridiplantae</taxon>
        <taxon>Streptophyta</taxon>
        <taxon>Embryophyta</taxon>
        <taxon>Tracheophyta</taxon>
        <taxon>Spermatophyta</taxon>
        <taxon>Magnoliopsida</taxon>
        <taxon>Liliopsida</taxon>
        <taxon>Araceae</taxon>
        <taxon>Lemnoideae</taxon>
        <taxon>Spirodela</taxon>
    </lineage>
</organism>
<evidence type="ECO:0000259" key="2">
    <source>
        <dbReference type="Pfam" id="PF12146"/>
    </source>
</evidence>
<dbReference type="Gene3D" id="3.40.50.1820">
    <property type="entry name" value="alpha/beta hydrolase"/>
    <property type="match status" value="1"/>
</dbReference>
<dbReference type="PANTHER" id="PTHR11614">
    <property type="entry name" value="PHOSPHOLIPASE-RELATED"/>
    <property type="match status" value="1"/>
</dbReference>
<dbReference type="AlphaFoldDB" id="A0A7I8KK36"/>
<dbReference type="EMBL" id="LR746269">
    <property type="protein sequence ID" value="CAA7398157.1"/>
    <property type="molecule type" value="Genomic_DNA"/>
</dbReference>
<dbReference type="InterPro" id="IPR022742">
    <property type="entry name" value="Hydrolase_4"/>
</dbReference>
<dbReference type="InterPro" id="IPR000073">
    <property type="entry name" value="AB_hydrolase_1"/>
</dbReference>
<dbReference type="Pfam" id="PF12146">
    <property type="entry name" value="Hydrolase_4"/>
    <property type="match status" value="1"/>
</dbReference>
<feature type="region of interest" description="Disordered" evidence="1">
    <location>
        <begin position="311"/>
        <end position="351"/>
    </location>
</feature>
<dbReference type="InterPro" id="IPR051044">
    <property type="entry name" value="MAG_DAG_Lipase"/>
</dbReference>
<accession>A0A7I8KK36</accession>
<dbReference type="FunFam" id="3.40.50.1820:FF:000036">
    <property type="entry name" value="Alpha/beta-Hydrolases superfamily protein"/>
    <property type="match status" value="1"/>
</dbReference>
<dbReference type="PRINTS" id="PR00111">
    <property type="entry name" value="ABHYDROLASE"/>
</dbReference>
<evidence type="ECO:0000313" key="4">
    <source>
        <dbReference type="Proteomes" id="UP000663760"/>
    </source>
</evidence>
<proteinExistence type="predicted"/>
<keyword evidence="4" id="KW-1185">Reference proteome</keyword>
<name>A0A7I8KK36_SPIIN</name>
<reference evidence="3" key="1">
    <citation type="submission" date="2020-02" db="EMBL/GenBank/DDBJ databases">
        <authorList>
            <person name="Scholz U."/>
            <person name="Mascher M."/>
            <person name="Fiebig A."/>
        </authorList>
    </citation>
    <scope>NUCLEOTIDE SEQUENCE</scope>
</reference>
<dbReference type="InterPro" id="IPR029058">
    <property type="entry name" value="AB_hydrolase_fold"/>
</dbReference>
<feature type="domain" description="Serine aminopeptidase S33" evidence="2">
    <location>
        <begin position="50"/>
        <end position="288"/>
    </location>
</feature>
<sequence>MEVNFITLPWISRLLTPESQIREQDHRSEYVENSRGMKLFTCRWLPKNRDPRALIFLCHGYAMECSISMRGTAIPLTRAGFAVYGIDYEGHGKSSGLQGYVESFDAVVDDCSEHFTGICERPENRTKKRFLLGESMGGAVALLLHRKQPTFWNGAILVAPMCKISEEMKPHPIVISILTRLCKVIPTWKIIPTKDIIDTAIKCPERRMEVRNNPYCYKGRPRLRTGHELVKVSLQMEEKLHEVSLPFIIVHGGEDSVTDPAVSGLLYETAASADKTFKLYPEMWHALTSGEPPENIAVVFSDIVTWLDERSGGDARASSELEQKAGHDSRHVPVTGKPPPPPEDAHRTRAC</sequence>
<protein>
    <recommendedName>
        <fullName evidence="2">Serine aminopeptidase S33 domain-containing protein</fullName>
    </recommendedName>
</protein>
<dbReference type="SUPFAM" id="SSF53474">
    <property type="entry name" value="alpha/beta-Hydrolases"/>
    <property type="match status" value="1"/>
</dbReference>
<gene>
    <name evidence="3" type="ORF">SI8410_06008822</name>
</gene>
<feature type="compositionally biased region" description="Basic and acidic residues" evidence="1">
    <location>
        <begin position="311"/>
        <end position="331"/>
    </location>
</feature>